<organism evidence="2 3">
    <name type="scientific">Deinobacterium chartae</name>
    <dbReference type="NCBI Taxonomy" id="521158"/>
    <lineage>
        <taxon>Bacteria</taxon>
        <taxon>Thermotogati</taxon>
        <taxon>Deinococcota</taxon>
        <taxon>Deinococci</taxon>
        <taxon>Deinococcales</taxon>
        <taxon>Deinococcaceae</taxon>
        <taxon>Deinobacterium</taxon>
    </lineage>
</organism>
<reference evidence="2 3" key="1">
    <citation type="submission" date="2020-08" db="EMBL/GenBank/DDBJ databases">
        <title>Genomic Encyclopedia of Type Strains, Phase IV (KMG-IV): sequencing the most valuable type-strain genomes for metagenomic binning, comparative biology and taxonomic classification.</title>
        <authorList>
            <person name="Goeker M."/>
        </authorList>
    </citation>
    <scope>NUCLEOTIDE SEQUENCE [LARGE SCALE GENOMIC DNA]</scope>
    <source>
        <strain evidence="2 3">DSM 21458</strain>
    </source>
</reference>
<sequence length="404" mass="45900">MQLALGNQGAYLRALFELRDLSEKLRERELLMWVTVRIAEHHSRVGEHGQALQAVYRFETMQPGMTTPPSLVVLRGVLARRRGDYPLAIRHLEEGVALLRERGQLPELTRALLQLAYALYSARRREEATNVLGSALQGLLQLHTQPDFRHELEEAAELLHYASLEPDLASFLEPVLNNLAGLAGSPRLSAAEQIPLHVYTLGRQEVVRREEVLHFTLKGTPLLLVYLALNPNRTRGELELALYPDKDPVAAGNYVRSAIRELREALGQDAVIMEGSRHAPRYRLGPHLRVDLDLVRFLEAINHGELARALALYQGVFMPEIDDSPWVEHKREEARLALEFELRNQITCGREQGNLRRVILLCNQYLRFEPYDRDVHLERVQAARVVGGAGELARYISELQALED</sequence>
<dbReference type="AlphaFoldDB" id="A0A841HUG8"/>
<keyword evidence="3" id="KW-1185">Reference proteome</keyword>
<accession>A0A841HUG8</accession>
<dbReference type="InterPro" id="IPR005158">
    <property type="entry name" value="BTAD"/>
</dbReference>
<protein>
    <submittedName>
        <fullName evidence="2">DNA-binding SARP family transcriptional activator</fullName>
    </submittedName>
</protein>
<evidence type="ECO:0000313" key="3">
    <source>
        <dbReference type="Proteomes" id="UP000569951"/>
    </source>
</evidence>
<dbReference type="Gene3D" id="1.10.10.10">
    <property type="entry name" value="Winged helix-like DNA-binding domain superfamily/Winged helix DNA-binding domain"/>
    <property type="match status" value="1"/>
</dbReference>
<dbReference type="EMBL" id="JACHHG010000001">
    <property type="protein sequence ID" value="MBB6096997.1"/>
    <property type="molecule type" value="Genomic_DNA"/>
</dbReference>
<dbReference type="Gene3D" id="1.25.40.10">
    <property type="entry name" value="Tetratricopeptide repeat domain"/>
    <property type="match status" value="2"/>
</dbReference>
<keyword evidence="2" id="KW-0238">DNA-binding</keyword>
<dbReference type="SUPFAM" id="SSF48452">
    <property type="entry name" value="TPR-like"/>
    <property type="match status" value="2"/>
</dbReference>
<dbReference type="GO" id="GO:0003677">
    <property type="term" value="F:DNA binding"/>
    <property type="evidence" value="ECO:0007669"/>
    <property type="project" value="UniProtKB-KW"/>
</dbReference>
<name>A0A841HUG8_9DEIO</name>
<dbReference type="InterPro" id="IPR051677">
    <property type="entry name" value="AfsR-DnrI-RedD_regulator"/>
</dbReference>
<proteinExistence type="predicted"/>
<dbReference type="InterPro" id="IPR036388">
    <property type="entry name" value="WH-like_DNA-bd_sf"/>
</dbReference>
<dbReference type="RefSeq" id="WP_246350730.1">
    <property type="nucleotide sequence ID" value="NZ_JACHHG010000001.1"/>
</dbReference>
<feature type="domain" description="Bacterial transcriptional activator" evidence="1">
    <location>
        <begin position="292"/>
        <end position="400"/>
    </location>
</feature>
<dbReference type="GO" id="GO:0006355">
    <property type="term" value="P:regulation of DNA-templated transcription"/>
    <property type="evidence" value="ECO:0007669"/>
    <property type="project" value="InterPro"/>
</dbReference>
<dbReference type="InterPro" id="IPR016032">
    <property type="entry name" value="Sig_transdc_resp-reg_C-effctor"/>
</dbReference>
<evidence type="ECO:0000259" key="1">
    <source>
        <dbReference type="SMART" id="SM01043"/>
    </source>
</evidence>
<gene>
    <name evidence="2" type="ORF">HNR42_000409</name>
</gene>
<dbReference type="Proteomes" id="UP000569951">
    <property type="component" value="Unassembled WGS sequence"/>
</dbReference>
<evidence type="ECO:0000313" key="2">
    <source>
        <dbReference type="EMBL" id="MBB6096997.1"/>
    </source>
</evidence>
<dbReference type="SUPFAM" id="SSF46894">
    <property type="entry name" value="C-terminal effector domain of the bipartite response regulators"/>
    <property type="match status" value="1"/>
</dbReference>
<dbReference type="PANTHER" id="PTHR35807">
    <property type="entry name" value="TRANSCRIPTIONAL REGULATOR REDD-RELATED"/>
    <property type="match status" value="1"/>
</dbReference>
<dbReference type="SMART" id="SM01043">
    <property type="entry name" value="BTAD"/>
    <property type="match status" value="1"/>
</dbReference>
<dbReference type="InterPro" id="IPR011990">
    <property type="entry name" value="TPR-like_helical_dom_sf"/>
</dbReference>
<comment type="caution">
    <text evidence="2">The sequence shown here is derived from an EMBL/GenBank/DDBJ whole genome shotgun (WGS) entry which is preliminary data.</text>
</comment>